<reference evidence="2" key="1">
    <citation type="submission" date="2021-04" db="EMBL/GenBank/DDBJ databases">
        <title>Phylogenetic analysis of Acidobacteriaceae.</title>
        <authorList>
            <person name="Qiu L."/>
            <person name="Zhang Q."/>
        </authorList>
    </citation>
    <scope>NUCLEOTIDE SEQUENCE</scope>
    <source>
        <strain evidence="2">DSM 25168</strain>
    </source>
</reference>
<dbReference type="Gene3D" id="2.60.120.10">
    <property type="entry name" value="Jelly Rolls"/>
    <property type="match status" value="1"/>
</dbReference>
<gene>
    <name evidence="2" type="ORF">MOP44_26835</name>
</gene>
<accession>A0A9J7BMP9</accession>
<evidence type="ECO:0000313" key="2">
    <source>
        <dbReference type="EMBL" id="UWZ84156.1"/>
    </source>
</evidence>
<evidence type="ECO:0000313" key="3">
    <source>
        <dbReference type="Proteomes" id="UP001059380"/>
    </source>
</evidence>
<name>A0A9J7BMP9_9BACT</name>
<dbReference type="InterPro" id="IPR014710">
    <property type="entry name" value="RmlC-like_jellyroll"/>
</dbReference>
<dbReference type="RefSeq" id="WP_260793660.1">
    <property type="nucleotide sequence ID" value="NZ_CP093313.1"/>
</dbReference>
<dbReference type="AlphaFoldDB" id="A0A9J7BMP9"/>
<dbReference type="SUPFAM" id="SSF51182">
    <property type="entry name" value="RmlC-like cupins"/>
    <property type="match status" value="1"/>
</dbReference>
<dbReference type="InterPro" id="IPR017102">
    <property type="entry name" value="UCP037087"/>
</dbReference>
<organism evidence="2 3">
    <name type="scientific">Occallatibacter riparius</name>
    <dbReference type="NCBI Taxonomy" id="1002689"/>
    <lineage>
        <taxon>Bacteria</taxon>
        <taxon>Pseudomonadati</taxon>
        <taxon>Acidobacteriota</taxon>
        <taxon>Terriglobia</taxon>
        <taxon>Terriglobales</taxon>
        <taxon>Acidobacteriaceae</taxon>
        <taxon>Occallatibacter</taxon>
    </lineage>
</organism>
<dbReference type="InterPro" id="IPR011051">
    <property type="entry name" value="RmlC_Cupin_sf"/>
</dbReference>
<dbReference type="Proteomes" id="UP001059380">
    <property type="component" value="Chromosome"/>
</dbReference>
<keyword evidence="3" id="KW-1185">Reference proteome</keyword>
<protein>
    <submittedName>
        <fullName evidence="2">Cupin domain-containing protein</fullName>
    </submittedName>
</protein>
<dbReference type="PIRSF" id="PIRSF037087">
    <property type="entry name" value="UCP037087"/>
    <property type="match status" value="1"/>
</dbReference>
<dbReference type="KEGG" id="orp:MOP44_26835"/>
<dbReference type="EMBL" id="CP093313">
    <property type="protein sequence ID" value="UWZ84156.1"/>
    <property type="molecule type" value="Genomic_DNA"/>
</dbReference>
<proteinExistence type="predicted"/>
<dbReference type="CDD" id="cd02210">
    <property type="entry name" value="cupin_BLR2406-like"/>
    <property type="match status" value="1"/>
</dbReference>
<evidence type="ECO:0000259" key="1">
    <source>
        <dbReference type="Pfam" id="PF07883"/>
    </source>
</evidence>
<feature type="domain" description="Cupin type-2" evidence="1">
    <location>
        <begin position="48"/>
        <end position="118"/>
    </location>
</feature>
<sequence>MGIDTPTNTDPVCRLLNAGEAFIGKQGLQYNVAIAAETVGAKALHMQLVTIPPGGRALAHKHATHETAIYALSGTSCMWYGERLENHVVVEPGNFLYIPADTPHLPYNPSQTEPVVAVIARTDPHEQESVILLPELDEIRPK</sequence>
<dbReference type="Pfam" id="PF07883">
    <property type="entry name" value="Cupin_2"/>
    <property type="match status" value="1"/>
</dbReference>
<dbReference type="InterPro" id="IPR013096">
    <property type="entry name" value="Cupin_2"/>
</dbReference>